<accession>A0ABX4LS58</accession>
<dbReference type="InterPro" id="IPR049212">
    <property type="entry name" value="DUF6815"/>
</dbReference>
<reference evidence="2 3" key="1">
    <citation type="submission" date="2017-09" db="EMBL/GenBank/DDBJ databases">
        <authorList>
            <person name="Perez-Cataluna A."/>
            <person name="Figueras M.J."/>
            <person name="Salas-Masso N."/>
        </authorList>
    </citation>
    <scope>NUCLEOTIDE SEQUENCE [LARGE SCALE GENOMIC DNA]</scope>
    <source>
        <strain evidence="2 3">F138-33</strain>
    </source>
</reference>
<keyword evidence="3" id="KW-1185">Reference proteome</keyword>
<dbReference type="NCBIfam" id="NF033816">
    <property type="entry name" value="Cj0069_fam"/>
    <property type="match status" value="1"/>
</dbReference>
<protein>
    <recommendedName>
        <fullName evidence="1">DUF6815 domain-containing protein</fullName>
    </recommendedName>
</protein>
<dbReference type="Pfam" id="PF20668">
    <property type="entry name" value="DUF6815"/>
    <property type="match status" value="1"/>
</dbReference>
<dbReference type="Proteomes" id="UP000221384">
    <property type="component" value="Unassembled WGS sequence"/>
</dbReference>
<name>A0ABX4LS58_9BACT</name>
<evidence type="ECO:0000313" key="2">
    <source>
        <dbReference type="EMBL" id="PHO10729.1"/>
    </source>
</evidence>
<evidence type="ECO:0000259" key="1">
    <source>
        <dbReference type="Pfam" id="PF20668"/>
    </source>
</evidence>
<dbReference type="EMBL" id="NWVW01000002">
    <property type="protein sequence ID" value="PHO10729.1"/>
    <property type="molecule type" value="Genomic_DNA"/>
</dbReference>
<dbReference type="SUPFAM" id="SSF56059">
    <property type="entry name" value="Glutathione synthetase ATP-binding domain-like"/>
    <property type="match status" value="1"/>
</dbReference>
<organism evidence="2 3">
    <name type="scientific">Malaciobacter canalis</name>
    <dbReference type="NCBI Taxonomy" id="1912871"/>
    <lineage>
        <taxon>Bacteria</taxon>
        <taxon>Pseudomonadati</taxon>
        <taxon>Campylobacterota</taxon>
        <taxon>Epsilonproteobacteria</taxon>
        <taxon>Campylobacterales</taxon>
        <taxon>Arcobacteraceae</taxon>
        <taxon>Malaciobacter</taxon>
    </lineage>
</organism>
<gene>
    <name evidence="2" type="ORF">CPG37_02485</name>
</gene>
<evidence type="ECO:0000313" key="3">
    <source>
        <dbReference type="Proteomes" id="UP000221384"/>
    </source>
</evidence>
<feature type="domain" description="DUF6815" evidence="1">
    <location>
        <begin position="229"/>
        <end position="328"/>
    </location>
</feature>
<comment type="caution">
    <text evidence="2">The sequence shown here is derived from an EMBL/GenBank/DDBJ whole genome shotgun (WGS) entry which is preliminary data.</text>
</comment>
<dbReference type="Gene3D" id="3.30.470.20">
    <property type="entry name" value="ATP-grasp fold, B domain"/>
    <property type="match status" value="1"/>
</dbReference>
<proteinExistence type="predicted"/>
<sequence>MLQETYMRSKVFIIEYAVGSDKGFDGFRPDTKPILNEIEEATSYDTEVVFYVPNKKQKLFEYLKKHAVAVISRINPGNLKEIDEYFQFLNKLSQENIDVHTHPDVMINLDFKDILYKLKDTYLGEKSTMFYQKFDDFQRSFPYVLKEDKIRVLKTNYGSTGEGVYLVCLNEDNSVTCTEAVNNEKTYFKTLDDFITDFSWKFEEENESAVYFKEKKGFVSCKYLKRINEGEIRVLLVNSEPISVVHKKPQDGEFSATLFSGAQYNYESPNEAKWKDVINLTLKGLKDIKPYCKGHDFPLLWTMDYILDYDENQNDIYVLSEMNCSCVGITTHLEYAKEVAKVFKKNSIFEDLDNSLISQAVS</sequence>